<organism evidence="1 2">
    <name type="scientific">Klebsiella phage vB_KpnP_cmc355D</name>
    <dbReference type="NCBI Taxonomy" id="3110534"/>
    <lineage>
        <taxon>Viruses</taxon>
        <taxon>Duplodnaviria</taxon>
        <taxon>Heunggongvirae</taxon>
        <taxon>Uroviricota</taxon>
        <taxon>Caudoviricetes</taxon>
        <taxon>Autographivirales</taxon>
        <taxon>Autotranscriptaviridae</taxon>
        <taxon>Studiervirinae</taxon>
        <taxon>Benllochvirus</taxon>
        <taxon>Benllochvirus cmc355D</taxon>
    </lineage>
</organism>
<evidence type="ECO:0000313" key="1">
    <source>
        <dbReference type="EMBL" id="WQZ00614.1"/>
    </source>
</evidence>
<evidence type="ECO:0000313" key="2">
    <source>
        <dbReference type="Proteomes" id="UP001327463"/>
    </source>
</evidence>
<sequence>MRTVAQIQQDISKLQAELADVRVYEHKRNSAVSILENLGWTHSATGGWKKPKDVVTAEVKARPFSDNSPIRAGDLATWDDKVLGGNVLVRQLVPGTTKALVSWISNVTFRGFTAGMTTFTVDVKDLTVRHRHWFIGK</sequence>
<dbReference type="EMBL" id="OR915848">
    <property type="protein sequence ID" value="WQZ00614.1"/>
    <property type="molecule type" value="Genomic_DNA"/>
</dbReference>
<dbReference type="Proteomes" id="UP001327463">
    <property type="component" value="Segment"/>
</dbReference>
<name>A0ABZ0ZZG0_9CAUD</name>
<evidence type="ECO:0008006" key="3">
    <source>
        <dbReference type="Google" id="ProtNLM"/>
    </source>
</evidence>
<protein>
    <recommendedName>
        <fullName evidence="3">Tail fiber protein</fullName>
    </recommendedName>
</protein>
<accession>A0ABZ0ZZG0</accession>
<proteinExistence type="predicted"/>
<reference evidence="1 2" key="1">
    <citation type="submission" date="2023-12" db="EMBL/GenBank/DDBJ databases">
        <authorList>
            <person name="Geng H."/>
            <person name="Luan G."/>
        </authorList>
    </citation>
    <scope>NUCLEOTIDE SEQUENCE [LARGE SCALE GENOMIC DNA]</scope>
</reference>
<keyword evidence="2" id="KW-1185">Reference proteome</keyword>